<dbReference type="Pfam" id="PF00977">
    <property type="entry name" value="His_biosynth"/>
    <property type="match status" value="1"/>
</dbReference>
<dbReference type="Gene3D" id="3.20.20.70">
    <property type="entry name" value="Aldolase class I"/>
    <property type="match status" value="1"/>
</dbReference>
<evidence type="ECO:0000256" key="6">
    <source>
        <dbReference type="ARBA" id="ARBA00018464"/>
    </source>
</evidence>
<dbReference type="InterPro" id="IPR044524">
    <property type="entry name" value="Isoase_HisA-like"/>
</dbReference>
<dbReference type="PANTHER" id="PTHR43090">
    <property type="entry name" value="1-(5-PHOSPHORIBOSYL)-5-[(5-PHOSPHORIBOSYLAMINO)METHYLIDENEAMINO] IMIDAZOLE-4-CARBOXAMIDE ISOMERASE"/>
    <property type="match status" value="1"/>
</dbReference>
<comment type="subcellular location">
    <subcellularLocation>
        <location evidence="2 12 14">Cytoplasm</location>
    </subcellularLocation>
</comment>
<keyword evidence="9 12" id="KW-0368">Histidine biosynthesis</keyword>
<evidence type="ECO:0000256" key="4">
    <source>
        <dbReference type="ARBA" id="ARBA00009667"/>
    </source>
</evidence>
<evidence type="ECO:0000256" key="11">
    <source>
        <dbReference type="ARBA" id="ARBA00030547"/>
    </source>
</evidence>
<feature type="active site" description="Proton donor" evidence="12">
    <location>
        <position position="134"/>
    </location>
</feature>
<dbReference type="GO" id="GO:0005737">
    <property type="term" value="C:cytoplasm"/>
    <property type="evidence" value="ECO:0007669"/>
    <property type="project" value="UniProtKB-SubCell"/>
</dbReference>
<evidence type="ECO:0000256" key="12">
    <source>
        <dbReference type="HAMAP-Rule" id="MF_01014"/>
    </source>
</evidence>
<organism evidence="15 16">
    <name type="scientific">Methanonatronarchaeum thermophilum</name>
    <dbReference type="NCBI Taxonomy" id="1927129"/>
    <lineage>
        <taxon>Archaea</taxon>
        <taxon>Methanobacteriati</taxon>
        <taxon>Methanobacteriota</taxon>
        <taxon>Methanonatronarchaeia</taxon>
        <taxon>Methanonatronarchaeales</taxon>
        <taxon>Methanonatronarchaeaceae</taxon>
        <taxon>Methanonatronarchaeum</taxon>
    </lineage>
</organism>
<dbReference type="InterPro" id="IPR013785">
    <property type="entry name" value="Aldolase_TIM"/>
</dbReference>
<dbReference type="AlphaFoldDB" id="A0A1Y3GDY9"/>
<evidence type="ECO:0000256" key="5">
    <source>
        <dbReference type="ARBA" id="ARBA00012550"/>
    </source>
</evidence>
<comment type="similarity">
    <text evidence="4 12 13">Belongs to the HisA/HisF family.</text>
</comment>
<dbReference type="InterPro" id="IPR011060">
    <property type="entry name" value="RibuloseP-bd_barrel"/>
</dbReference>
<evidence type="ECO:0000256" key="3">
    <source>
        <dbReference type="ARBA" id="ARBA00005133"/>
    </source>
</evidence>
<keyword evidence="10 12" id="KW-0413">Isomerase</keyword>
<keyword evidence="8 12" id="KW-0028">Amino-acid biosynthesis</keyword>
<comment type="caution">
    <text evidence="15">The sequence shown here is derived from an EMBL/GenBank/DDBJ whole genome shotgun (WGS) entry which is preliminary data.</text>
</comment>
<keyword evidence="7 12" id="KW-0963">Cytoplasm</keyword>
<dbReference type="GO" id="GO:0000105">
    <property type="term" value="P:L-histidine biosynthetic process"/>
    <property type="evidence" value="ECO:0007669"/>
    <property type="project" value="UniProtKB-UniRule"/>
</dbReference>
<accession>A0A1Y3GDY9</accession>
<gene>
    <name evidence="12" type="primary">hisA</name>
    <name evidence="15" type="ORF">AMET1_1442</name>
</gene>
<dbReference type="FunFam" id="3.20.20.70:FF:000009">
    <property type="entry name" value="1-(5-phosphoribosyl)-5-[(5-phosphoribosylamino)methylideneamino] imidazole-4-carboxamide isomerase"/>
    <property type="match status" value="1"/>
</dbReference>
<evidence type="ECO:0000313" key="16">
    <source>
        <dbReference type="Proteomes" id="UP000195137"/>
    </source>
</evidence>
<dbReference type="GO" id="GO:0003949">
    <property type="term" value="F:1-(5-phosphoribosyl)-5-[(5-phosphoribosylamino)methylideneamino]imidazole-4-carboxamide isomerase activity"/>
    <property type="evidence" value="ECO:0007669"/>
    <property type="project" value="UniProtKB-UniRule"/>
</dbReference>
<evidence type="ECO:0000256" key="1">
    <source>
        <dbReference type="ARBA" id="ARBA00000901"/>
    </source>
</evidence>
<dbReference type="InterPro" id="IPR006063">
    <property type="entry name" value="HisA_bact_arch"/>
</dbReference>
<evidence type="ECO:0000256" key="14">
    <source>
        <dbReference type="RuleBase" id="RU003658"/>
    </source>
</evidence>
<dbReference type="SUPFAM" id="SSF51366">
    <property type="entry name" value="Ribulose-phoshate binding barrel"/>
    <property type="match status" value="1"/>
</dbReference>
<dbReference type="EC" id="5.3.1.16" evidence="5 12"/>
<dbReference type="EMBL" id="MRZU01000004">
    <property type="protein sequence ID" value="OUJ18523.1"/>
    <property type="molecule type" value="Genomic_DNA"/>
</dbReference>
<dbReference type="PANTHER" id="PTHR43090:SF7">
    <property type="entry name" value="1-(5-PHOSPHORIBOSYL)-5-[(5-PHOSPHORIBOSYLAMINO)METHYLIDENEAMINO] IMIDAZOLE-4-CARBOXAMIDE ISOMERASE"/>
    <property type="match status" value="1"/>
</dbReference>
<reference evidence="15 16" key="1">
    <citation type="submission" date="2016-12" db="EMBL/GenBank/DDBJ databases">
        <title>Discovery of methanogenic haloarchaea.</title>
        <authorList>
            <person name="Sorokin D.Y."/>
            <person name="Makarova K.S."/>
            <person name="Abbas B."/>
            <person name="Ferrer M."/>
            <person name="Golyshin P.N."/>
        </authorList>
    </citation>
    <scope>NUCLEOTIDE SEQUENCE [LARGE SCALE GENOMIC DNA]</scope>
    <source>
        <strain evidence="15">AMET1</strain>
    </source>
</reference>
<dbReference type="GO" id="GO:0000162">
    <property type="term" value="P:L-tryptophan biosynthetic process"/>
    <property type="evidence" value="ECO:0007669"/>
    <property type="project" value="TreeGrafter"/>
</dbReference>
<evidence type="ECO:0000256" key="9">
    <source>
        <dbReference type="ARBA" id="ARBA00023102"/>
    </source>
</evidence>
<dbReference type="InterPro" id="IPR006062">
    <property type="entry name" value="His_biosynth"/>
</dbReference>
<evidence type="ECO:0000313" key="15">
    <source>
        <dbReference type="EMBL" id="OUJ18523.1"/>
    </source>
</evidence>
<dbReference type="Proteomes" id="UP000195137">
    <property type="component" value="Unassembled WGS sequence"/>
</dbReference>
<proteinExistence type="inferred from homology"/>
<dbReference type="NCBIfam" id="TIGR00007">
    <property type="entry name" value="1-(5-phosphoribosyl)-5-[(5-phosphoribosylamino)methylideneamino]imidazole-4-carboxamide isomerase"/>
    <property type="match status" value="1"/>
</dbReference>
<evidence type="ECO:0000256" key="2">
    <source>
        <dbReference type="ARBA" id="ARBA00004496"/>
    </source>
</evidence>
<protein>
    <recommendedName>
        <fullName evidence="6 12">1-(5-phosphoribosyl)-5-[(5-phosphoribosylamino)methylideneamino] imidazole-4-carboxamide isomerase</fullName>
        <ecNumber evidence="5 12">5.3.1.16</ecNumber>
    </recommendedName>
    <alternativeName>
        <fullName evidence="11 12">Phosphoribosylformimino-5-aminoimidazole carboxamide ribotide isomerase</fullName>
    </alternativeName>
</protein>
<dbReference type="UniPathway" id="UPA00031">
    <property type="reaction ID" value="UER00009"/>
</dbReference>
<evidence type="ECO:0000256" key="8">
    <source>
        <dbReference type="ARBA" id="ARBA00022605"/>
    </source>
</evidence>
<comment type="catalytic activity">
    <reaction evidence="1 12 14">
        <text>1-(5-phospho-beta-D-ribosyl)-5-[(5-phospho-beta-D-ribosylamino)methylideneamino]imidazole-4-carboxamide = 5-[(5-phospho-1-deoxy-D-ribulos-1-ylimino)methylamino]-1-(5-phospho-beta-D-ribosyl)imidazole-4-carboxamide</text>
        <dbReference type="Rhea" id="RHEA:15469"/>
        <dbReference type="ChEBI" id="CHEBI:58435"/>
        <dbReference type="ChEBI" id="CHEBI:58525"/>
        <dbReference type="EC" id="5.3.1.16"/>
    </reaction>
</comment>
<keyword evidence="16" id="KW-1185">Reference proteome</keyword>
<evidence type="ECO:0000256" key="7">
    <source>
        <dbReference type="ARBA" id="ARBA00022490"/>
    </source>
</evidence>
<dbReference type="HAMAP" id="MF_01014">
    <property type="entry name" value="HisA"/>
    <property type="match status" value="1"/>
</dbReference>
<evidence type="ECO:0000256" key="13">
    <source>
        <dbReference type="RuleBase" id="RU003657"/>
    </source>
</evidence>
<feature type="active site" description="Proton acceptor" evidence="12">
    <location>
        <position position="14"/>
    </location>
</feature>
<name>A0A1Y3GDY9_9EURY</name>
<evidence type="ECO:0000256" key="10">
    <source>
        <dbReference type="ARBA" id="ARBA00023235"/>
    </source>
</evidence>
<sequence>MFGDLVFEVIPAVDIKDGKCVQLVQGKPGTGSEYGDPVDAAERWVDSGANRLHIIDLDGAFKGRQKNFDTIRKIVEKFDVPIQVGGGIRSYSAAEKLIEVGVDRVFVGTIAFNDKKLLKKLVGSFGKSIYVSIDAKAGEVMVDGWTKGSGVNVVEACRKFEAVGVGGFLFTNIDKEGKMEGIDIGSFSEVIGATEMPVIASGGVSSIKDLDALKKVGASGAVVGTALYNGKLDFNKAIDMCSG</sequence>
<dbReference type="InterPro" id="IPR023016">
    <property type="entry name" value="HisA/PriA"/>
</dbReference>
<dbReference type="CDD" id="cd04732">
    <property type="entry name" value="HisA"/>
    <property type="match status" value="1"/>
</dbReference>
<dbReference type="NCBIfam" id="NF010112">
    <property type="entry name" value="PRK13585.1"/>
    <property type="match status" value="1"/>
</dbReference>
<comment type="pathway">
    <text evidence="3 12 14">Amino-acid biosynthesis; L-histidine biosynthesis; L-histidine from 5-phospho-alpha-D-ribose 1-diphosphate: step 4/9.</text>
</comment>